<dbReference type="PANTHER" id="PTHR47396">
    <property type="entry name" value="TYPE I RESTRICTION ENZYME ECOKI R PROTEIN"/>
    <property type="match status" value="1"/>
</dbReference>
<keyword evidence="4" id="KW-1185">Reference proteome</keyword>
<keyword evidence="3" id="KW-0547">Nucleotide-binding</keyword>
<dbReference type="SUPFAM" id="SSF52540">
    <property type="entry name" value="P-loop containing nucleoside triphosphate hydrolases"/>
    <property type="match status" value="2"/>
</dbReference>
<feature type="transmembrane region" description="Helical" evidence="1">
    <location>
        <begin position="75"/>
        <end position="97"/>
    </location>
</feature>
<name>A0ABY6F6M7_9GAMM</name>
<keyword evidence="3" id="KW-0347">Helicase</keyword>
<keyword evidence="1" id="KW-0812">Transmembrane</keyword>
<dbReference type="PANTHER" id="PTHR47396:SF1">
    <property type="entry name" value="ATP-DEPENDENT HELICASE IRC3-RELATED"/>
    <property type="match status" value="1"/>
</dbReference>
<dbReference type="PROSITE" id="PS51192">
    <property type="entry name" value="HELICASE_ATP_BIND_1"/>
    <property type="match status" value="1"/>
</dbReference>
<reference evidence="3" key="1">
    <citation type="submission" date="2021-12" db="EMBL/GenBank/DDBJ databases">
        <title>taxonomy of Moraxella sp. ZY201224.</title>
        <authorList>
            <person name="Li F."/>
        </authorList>
    </citation>
    <scope>NUCLEOTIDE SEQUENCE</scope>
    <source>
        <strain evidence="3">ZY201224</strain>
    </source>
</reference>
<keyword evidence="3" id="KW-0067">ATP-binding</keyword>
<dbReference type="EMBL" id="CP089977">
    <property type="protein sequence ID" value="UXZ05748.1"/>
    <property type="molecule type" value="Genomic_DNA"/>
</dbReference>
<feature type="domain" description="Helicase ATP-binding" evidence="2">
    <location>
        <begin position="66"/>
        <end position="257"/>
    </location>
</feature>
<evidence type="ECO:0000313" key="4">
    <source>
        <dbReference type="Proteomes" id="UP001063782"/>
    </source>
</evidence>
<dbReference type="Gene3D" id="3.40.50.300">
    <property type="entry name" value="P-loop containing nucleotide triphosphate hydrolases"/>
    <property type="match status" value="2"/>
</dbReference>
<accession>A0ABY6F6M7</accession>
<evidence type="ECO:0000313" key="3">
    <source>
        <dbReference type="EMBL" id="UXZ05748.1"/>
    </source>
</evidence>
<keyword evidence="3" id="KW-0378">Hydrolase</keyword>
<dbReference type="CDD" id="cd18785">
    <property type="entry name" value="SF2_C"/>
    <property type="match status" value="1"/>
</dbReference>
<dbReference type="InterPro" id="IPR006935">
    <property type="entry name" value="Helicase/UvrB_N"/>
</dbReference>
<dbReference type="RefSeq" id="WP_263077265.1">
    <property type="nucleotide sequence ID" value="NZ_CP089977.1"/>
</dbReference>
<proteinExistence type="predicted"/>
<evidence type="ECO:0000256" key="1">
    <source>
        <dbReference type="SAM" id="Phobius"/>
    </source>
</evidence>
<dbReference type="Proteomes" id="UP001063782">
    <property type="component" value="Chromosome"/>
</dbReference>
<organism evidence="3 4">
    <name type="scientific">Moraxella nasicaprae</name>
    <dbReference type="NCBI Taxonomy" id="2904122"/>
    <lineage>
        <taxon>Bacteria</taxon>
        <taxon>Pseudomonadati</taxon>
        <taxon>Pseudomonadota</taxon>
        <taxon>Gammaproteobacteria</taxon>
        <taxon>Moraxellales</taxon>
        <taxon>Moraxellaceae</taxon>
        <taxon>Moraxella</taxon>
    </lineage>
</organism>
<dbReference type="GO" id="GO:0004386">
    <property type="term" value="F:helicase activity"/>
    <property type="evidence" value="ECO:0007669"/>
    <property type="project" value="UniProtKB-KW"/>
</dbReference>
<sequence length="931" mass="109371">MTKTSKKVKLKHTLDDFLFKKIQDRQDYQAWLADFELPNFISDNLAKPLREYQLNAVKAFIFLYENEGLEKAKHLLFNMATGSGKTLTMAAIVLYLYEQGYRNFVFLVHQVQIKDQAIKNFTDSTFEKFLFKKSVKLNGKSVPIKAIERFEDTKKEGINFLFFSTQLLFKRITEPKENAITAEHFQHHQTVIIADEAHRLNVDTRRKTEVADENNWEKAVQSVLYANPNNLLLEFTATVDLQNEAIHKKYSDKLVYKYDFLQFNKDGFSKDVKFLFNEETQIEDQKRRLIVNAVALSEYRRLYAEREMKAIINPIVLIKSIKIAQSAKDREFFHRVIASLRIEDFEHLQQNHPADLLDDSQVLIRQMFEWIKNHLGSTNDERGLRTFIVHIKERFAENNTMIYNSKDKERADLLPLLDNVRNTIRAIFSVNALNEGWDVLSLFDIVHFDISASKKVSLQDIQLIGRGARLCPYDVPKNFLLKGDWFGVQLENKKYQRKFDHAPTENGRILETFYYHFVKTGVFLDELQKQLLDEGIVNQGVEKRTIRLKTSFMQSQTYQHGFVLVNEQEYRKKTEQSDIDKAFNRSIKASFYRLHSRGLTDVEQNKRQASIQEKNIRLTDEFFSRALLRKALIGAENGFFWFKNIKNHITDLDSIDTLIEDYLPKYDICFSYEQGKDIDELSANEKLQLLVNVILPEIRKLIDKHLPQIIGSKVFRPKPLAQVFEQEKNIYLVAYPSINENTGEREYITPNERAKEQTNHQNTELSLDISQSDWYAYNENYGTSEEKRFVKFIDSQIDELKQKYQGAEIFLIRNELDYYLFNLEDGRRFSPDYMLIINDVINQQMYYQCLIEPKGGHLLAHDEWKEKALISLEKNSQVSFKAGNDNVDNPQYLEEVKSKNYQEIKCLGFKFFNSDPRGVNDFGGDFRSRIF</sequence>
<keyword evidence="1" id="KW-0472">Membrane</keyword>
<dbReference type="SMART" id="SM00487">
    <property type="entry name" value="DEXDc"/>
    <property type="match status" value="1"/>
</dbReference>
<keyword evidence="1" id="KW-1133">Transmembrane helix</keyword>
<dbReference type="InterPro" id="IPR050742">
    <property type="entry name" value="Helicase_Restrict-Modif_Enz"/>
</dbReference>
<gene>
    <name evidence="3" type="ORF">LU297_04770</name>
</gene>
<dbReference type="Pfam" id="PF04851">
    <property type="entry name" value="ResIII"/>
    <property type="match status" value="1"/>
</dbReference>
<evidence type="ECO:0000259" key="2">
    <source>
        <dbReference type="PROSITE" id="PS51192"/>
    </source>
</evidence>
<dbReference type="InterPro" id="IPR027417">
    <property type="entry name" value="P-loop_NTPase"/>
</dbReference>
<dbReference type="InterPro" id="IPR014001">
    <property type="entry name" value="Helicase_ATP-bd"/>
</dbReference>
<protein>
    <submittedName>
        <fullName evidence="3">DEAD/DEAH box helicase family protein</fullName>
    </submittedName>
</protein>